<sequence>MTSLPILPMLLAVHVLSVMLWIGGLAFVTTVVLPALARLPAAQRIPAFLEIERRFGSQARVLVLVVGASGAGLLARLSLASLLGTAQGLWLDGMIAFWALFMLLLFVLEPAVLHRRLRERGARDGEATRVLLLRAHAVLLALALIVVTAAVLGVQGVG</sequence>
<dbReference type="AlphaFoldDB" id="A0A368HGF2"/>
<dbReference type="Proteomes" id="UP000253250">
    <property type="component" value="Unassembled WGS sequence"/>
</dbReference>
<gene>
    <name evidence="2" type="ORF">C4900_01105</name>
</gene>
<comment type="caution">
    <text evidence="2">The sequence shown here is derived from an EMBL/GenBank/DDBJ whole genome shotgun (WGS) entry which is preliminary data.</text>
</comment>
<feature type="transmembrane region" description="Helical" evidence="1">
    <location>
        <begin position="6"/>
        <end position="36"/>
    </location>
</feature>
<proteinExistence type="predicted"/>
<dbReference type="EMBL" id="PSYR01000001">
    <property type="protein sequence ID" value="RCN58426.1"/>
    <property type="molecule type" value="Genomic_DNA"/>
</dbReference>
<keyword evidence="3" id="KW-1185">Reference proteome</keyword>
<name>A0A368HGF2_9GAMM</name>
<evidence type="ECO:0000313" key="3">
    <source>
        <dbReference type="Proteomes" id="UP000253250"/>
    </source>
</evidence>
<keyword evidence="1" id="KW-0812">Transmembrane</keyword>
<organism evidence="2 3">
    <name type="scientific">Acidiferrobacter thiooxydans</name>
    <dbReference type="NCBI Taxonomy" id="163359"/>
    <lineage>
        <taxon>Bacteria</taxon>
        <taxon>Pseudomonadati</taxon>
        <taxon>Pseudomonadota</taxon>
        <taxon>Gammaproteobacteria</taxon>
        <taxon>Acidiferrobacterales</taxon>
        <taxon>Acidiferrobacteraceae</taxon>
        <taxon>Acidiferrobacter</taxon>
    </lineage>
</organism>
<evidence type="ECO:0000256" key="1">
    <source>
        <dbReference type="SAM" id="Phobius"/>
    </source>
</evidence>
<dbReference type="OrthoDB" id="7356530at2"/>
<keyword evidence="1" id="KW-0472">Membrane</keyword>
<protein>
    <submittedName>
        <fullName evidence="2">Uncharacterized protein</fullName>
    </submittedName>
</protein>
<keyword evidence="1" id="KW-1133">Transmembrane helix</keyword>
<reference evidence="2 3" key="1">
    <citation type="submission" date="2018-02" db="EMBL/GenBank/DDBJ databases">
        <title>Insights into the biology of acidophilic members of the Acidiferrobacteraceae family derived from comparative genomic analyses.</title>
        <authorList>
            <person name="Issotta F."/>
            <person name="Thyssen C."/>
            <person name="Mena C."/>
            <person name="Moya A."/>
            <person name="Bellenberg S."/>
            <person name="Sproer C."/>
            <person name="Covarrubias P.C."/>
            <person name="Sand W."/>
            <person name="Quatrini R."/>
            <person name="Vera M."/>
        </authorList>
    </citation>
    <scope>NUCLEOTIDE SEQUENCE [LARGE SCALE GENOMIC DNA]</scope>
    <source>
        <strain evidence="3">m-1</strain>
    </source>
</reference>
<accession>A0A368HGF2</accession>
<dbReference type="RefSeq" id="WP_083995659.1">
    <property type="nucleotide sequence ID" value="NZ_CP080624.1"/>
</dbReference>
<evidence type="ECO:0000313" key="2">
    <source>
        <dbReference type="EMBL" id="RCN58426.1"/>
    </source>
</evidence>
<feature type="transmembrane region" description="Helical" evidence="1">
    <location>
        <begin position="95"/>
        <end position="113"/>
    </location>
</feature>
<feature type="transmembrane region" description="Helical" evidence="1">
    <location>
        <begin position="61"/>
        <end position="83"/>
    </location>
</feature>
<feature type="transmembrane region" description="Helical" evidence="1">
    <location>
        <begin position="133"/>
        <end position="154"/>
    </location>
</feature>